<proteinExistence type="predicted"/>
<reference evidence="1" key="1">
    <citation type="submission" date="2019-02" db="EMBL/GenBank/DDBJ databases">
        <authorList>
            <person name="Gruber-Vodicka R. H."/>
            <person name="Seah K. B. B."/>
        </authorList>
    </citation>
    <scope>NUCLEOTIDE SEQUENCE</scope>
    <source>
        <strain evidence="1">BECK_BZ131</strain>
    </source>
</reference>
<protein>
    <submittedName>
        <fullName evidence="1">Uncharacterized protein</fullName>
    </submittedName>
</protein>
<name>A0A450TJE3_9GAMM</name>
<gene>
    <name evidence="1" type="ORF">BECKFW1821C_GA0114237_101226</name>
</gene>
<dbReference type="AlphaFoldDB" id="A0A450TJE3"/>
<organism evidence="1">
    <name type="scientific">Candidatus Kentrum sp. FW</name>
    <dbReference type="NCBI Taxonomy" id="2126338"/>
    <lineage>
        <taxon>Bacteria</taxon>
        <taxon>Pseudomonadati</taxon>
        <taxon>Pseudomonadota</taxon>
        <taxon>Gammaproteobacteria</taxon>
        <taxon>Candidatus Kentrum</taxon>
    </lineage>
</organism>
<accession>A0A450TJE3</accession>
<dbReference type="EMBL" id="CAADFE010000012">
    <property type="protein sequence ID" value="VFJ67557.1"/>
    <property type="molecule type" value="Genomic_DNA"/>
</dbReference>
<sequence length="100" mass="11235">MVEHNVSIAQDPATLLSSEFSADMVFTPSDPDETAKMRHHPSKDIDCRWVQSHDPVDTEPVITLNAESSTVFTTRIAHGILQLSLFEFPKNNQIMTKIPE</sequence>
<evidence type="ECO:0000313" key="1">
    <source>
        <dbReference type="EMBL" id="VFJ67557.1"/>
    </source>
</evidence>